<evidence type="ECO:0000313" key="8">
    <source>
        <dbReference type="EMBL" id="CBY23065.1"/>
    </source>
</evidence>
<organism evidence="8">
    <name type="scientific">Oikopleura dioica</name>
    <name type="common">Tunicate</name>
    <dbReference type="NCBI Taxonomy" id="34765"/>
    <lineage>
        <taxon>Eukaryota</taxon>
        <taxon>Metazoa</taxon>
        <taxon>Chordata</taxon>
        <taxon>Tunicata</taxon>
        <taxon>Appendicularia</taxon>
        <taxon>Copelata</taxon>
        <taxon>Oikopleuridae</taxon>
        <taxon>Oikopleura</taxon>
    </lineage>
</organism>
<dbReference type="EMBL" id="FN653020">
    <property type="protein sequence ID" value="CBY23065.1"/>
    <property type="molecule type" value="Genomic_DNA"/>
</dbReference>
<dbReference type="AlphaFoldDB" id="E4X130"/>
<evidence type="ECO:0000256" key="1">
    <source>
        <dbReference type="ARBA" id="ARBA00022729"/>
    </source>
</evidence>
<keyword evidence="6" id="KW-1133">Transmembrane helix</keyword>
<gene>
    <name evidence="8" type="ORF">GSOID_T00014993001</name>
</gene>
<name>E4X130_OIKDI</name>
<keyword evidence="6" id="KW-0472">Membrane</keyword>
<dbReference type="InterPro" id="IPR000436">
    <property type="entry name" value="Sushi_SCR_CCP_dom"/>
</dbReference>
<feature type="transmembrane region" description="Helical" evidence="6">
    <location>
        <begin position="216"/>
        <end position="239"/>
    </location>
</feature>
<keyword evidence="9" id="KW-1185">Reference proteome</keyword>
<dbReference type="InParanoid" id="E4X130"/>
<evidence type="ECO:0000256" key="5">
    <source>
        <dbReference type="SAM" id="MobiDB-lite"/>
    </source>
</evidence>
<evidence type="ECO:0000256" key="4">
    <source>
        <dbReference type="PROSITE-ProRule" id="PRU00302"/>
    </source>
</evidence>
<evidence type="ECO:0000313" key="9">
    <source>
        <dbReference type="Proteomes" id="UP000001307"/>
    </source>
</evidence>
<dbReference type="InterPro" id="IPR035976">
    <property type="entry name" value="Sushi/SCR/CCP_sf"/>
</dbReference>
<dbReference type="SUPFAM" id="SSF57535">
    <property type="entry name" value="Complement control module/SCR domain"/>
    <property type="match status" value="2"/>
</dbReference>
<feature type="domain" description="Sushi" evidence="7">
    <location>
        <begin position="66"/>
        <end position="118"/>
    </location>
</feature>
<dbReference type="PANTHER" id="PTHR45656">
    <property type="entry name" value="PROTEIN CBR-CLEC-78"/>
    <property type="match status" value="1"/>
</dbReference>
<feature type="region of interest" description="Disordered" evidence="5">
    <location>
        <begin position="315"/>
        <end position="359"/>
    </location>
</feature>
<dbReference type="InterPro" id="IPR051277">
    <property type="entry name" value="SEZ6_CSMD_C4BPB_Regulators"/>
</dbReference>
<accession>E4X130</accession>
<dbReference type="OrthoDB" id="406096at2759"/>
<evidence type="ECO:0000256" key="2">
    <source>
        <dbReference type="ARBA" id="ARBA00022737"/>
    </source>
</evidence>
<dbReference type="Proteomes" id="UP000001307">
    <property type="component" value="Unassembled WGS sequence"/>
</dbReference>
<comment type="caution">
    <text evidence="4">Lacks conserved residue(s) required for the propagation of feature annotation.</text>
</comment>
<feature type="domain" description="Sushi" evidence="7">
    <location>
        <begin position="120"/>
        <end position="180"/>
    </location>
</feature>
<keyword evidence="3" id="KW-1015">Disulfide bond</keyword>
<dbReference type="Pfam" id="PF00084">
    <property type="entry name" value="Sushi"/>
    <property type="match status" value="1"/>
</dbReference>
<proteinExistence type="predicted"/>
<keyword evidence="2" id="KW-0677">Repeat</keyword>
<dbReference type="CDD" id="cd00033">
    <property type="entry name" value="CCP"/>
    <property type="match status" value="2"/>
</dbReference>
<dbReference type="PROSITE" id="PS50923">
    <property type="entry name" value="SUSHI"/>
    <property type="match status" value="2"/>
</dbReference>
<dbReference type="SMART" id="SM00032">
    <property type="entry name" value="CCP"/>
    <property type="match status" value="2"/>
</dbReference>
<protein>
    <recommendedName>
        <fullName evidence="7">Sushi domain-containing protein</fullName>
    </recommendedName>
</protein>
<reference evidence="8" key="1">
    <citation type="journal article" date="2010" name="Science">
        <title>Plasticity of animal genome architecture unmasked by rapid evolution of a pelagic tunicate.</title>
        <authorList>
            <person name="Denoeud F."/>
            <person name="Henriet S."/>
            <person name="Mungpakdee S."/>
            <person name="Aury J.M."/>
            <person name="Da Silva C."/>
            <person name="Brinkmann H."/>
            <person name="Mikhaleva J."/>
            <person name="Olsen L.C."/>
            <person name="Jubin C."/>
            <person name="Canestro C."/>
            <person name="Bouquet J.M."/>
            <person name="Danks G."/>
            <person name="Poulain J."/>
            <person name="Campsteijn C."/>
            <person name="Adamski M."/>
            <person name="Cross I."/>
            <person name="Yadetie F."/>
            <person name="Muffato M."/>
            <person name="Louis A."/>
            <person name="Butcher S."/>
            <person name="Tsagkogeorga G."/>
            <person name="Konrad A."/>
            <person name="Singh S."/>
            <person name="Jensen M.F."/>
            <person name="Cong E.H."/>
            <person name="Eikeseth-Otteraa H."/>
            <person name="Noel B."/>
            <person name="Anthouard V."/>
            <person name="Porcel B.M."/>
            <person name="Kachouri-Lafond R."/>
            <person name="Nishino A."/>
            <person name="Ugolini M."/>
            <person name="Chourrout P."/>
            <person name="Nishida H."/>
            <person name="Aasland R."/>
            <person name="Huzurbazar S."/>
            <person name="Westhof E."/>
            <person name="Delsuc F."/>
            <person name="Lehrach H."/>
            <person name="Reinhardt R."/>
            <person name="Weissenbach J."/>
            <person name="Roy S.W."/>
            <person name="Artiguenave F."/>
            <person name="Postlethwait J.H."/>
            <person name="Manak J.R."/>
            <person name="Thompson E.M."/>
            <person name="Jaillon O."/>
            <person name="Du Pasquier L."/>
            <person name="Boudinot P."/>
            <person name="Liberles D.A."/>
            <person name="Volff J.N."/>
            <person name="Philippe H."/>
            <person name="Lenhard B."/>
            <person name="Roest Crollius H."/>
            <person name="Wincker P."/>
            <person name="Chourrout D."/>
        </authorList>
    </citation>
    <scope>NUCLEOTIDE SEQUENCE [LARGE SCALE GENOMIC DNA]</scope>
</reference>
<keyword evidence="4" id="KW-0768">Sushi</keyword>
<evidence type="ECO:0000259" key="7">
    <source>
        <dbReference type="PROSITE" id="PS50923"/>
    </source>
</evidence>
<sequence>MKSLICLIPGFVRGICPVPDHDSSIMWINCDEGVCYVQCEETLEEHAIKCDKDGNLEQSLPSCIEAECPAIKASPSRLDECDAISCKFSCPEDKELVGPSSILCENGKWSADLPVCGAASACAILEPPENGFVKCTGQSRHSVCEYSCADGFELHGSRSQTCEYSDEELSWSGDLPSCQQVLYTPIPPDSENNGPPILTPDDDEQSVWNLLKENQIVIGISAGVFLLILTLSVMLAYCIRKKRTGKESSELEIYNKWDRNPTLNPENTYTDQIVTSGPNRDNSISDPSQTFYQPNHNRAQYPIRGGNVSQYSQVNVGNGNSENDHLLTVDEGGPSIYDPSNADQAHYPSSRGPSQNQNYYRPNMATFIY</sequence>
<dbReference type="PANTHER" id="PTHR45656:SF4">
    <property type="entry name" value="PROTEIN CBR-CLEC-78"/>
    <property type="match status" value="1"/>
</dbReference>
<keyword evidence="6" id="KW-0812">Transmembrane</keyword>
<keyword evidence="1" id="KW-0732">Signal</keyword>
<evidence type="ECO:0000256" key="6">
    <source>
        <dbReference type="SAM" id="Phobius"/>
    </source>
</evidence>
<feature type="region of interest" description="Disordered" evidence="5">
    <location>
        <begin position="276"/>
        <end position="298"/>
    </location>
</feature>
<evidence type="ECO:0000256" key="3">
    <source>
        <dbReference type="ARBA" id="ARBA00023157"/>
    </source>
</evidence>
<dbReference type="Gene3D" id="2.10.70.10">
    <property type="entry name" value="Complement Module, domain 1"/>
    <property type="match status" value="2"/>
</dbReference>